<reference evidence="3 4" key="1">
    <citation type="submission" date="2018-11" db="EMBL/GenBank/DDBJ databases">
        <authorList>
            <person name="Na S.W."/>
            <person name="Baik M."/>
        </authorList>
    </citation>
    <scope>NUCLEOTIDE SEQUENCE [LARGE SCALE GENOMIC DNA]</scope>
    <source>
        <strain evidence="3 4">E39</strain>
    </source>
</reference>
<dbReference type="InterPro" id="IPR045659">
    <property type="entry name" value="LptD_2"/>
</dbReference>
<gene>
    <name evidence="3" type="ORF">C7Y71_008905</name>
</gene>
<dbReference type="PANTHER" id="PTHR30189:SF1">
    <property type="entry name" value="LPS-ASSEMBLY PROTEIN LPTD"/>
    <property type="match status" value="1"/>
</dbReference>
<dbReference type="AlphaFoldDB" id="A0A5P8EA28"/>
<protein>
    <submittedName>
        <fullName evidence="3">LPS-assembly protein LptD</fullName>
    </submittedName>
</protein>
<dbReference type="OrthoDB" id="9802320at2"/>
<sequence>MFQNHPAPPRDIWPNDSVNDSIVHVQDSITEAMDSIFGDNFLKRISQRDTVLPGNAGADTVKVDTLKKRSAGIDVPVEYRASDSLVYDATTRQAYLYGKAQVKYTNMTLDAHKMTMIMDSSKVYAQGKVDTAGVMTEKPTYRQGNDEYVSEEMAMNFKTKKGFIEHVSTTQGNGYVQGMKAKRDSNGIFYMEKGKYTTCDAEHPHFYLALSRMKVRPAKDVVFGPAYLVVEDVPLPLAIPYGFFPFNKKYSSGIVMPSYGDETTRGFYLRDGGYYFAINDYVDLKLLGEIYTKGSWGLSAETNYRKRYRYNGNFFVSFLRSVEGEKNMPDYNVTKSLKVLWTHSKDAKASPNTTFSARVNFASESYERNNLSSMYNPISYTQSTRSSSVSFSHNFTKIGLSLSLSSNLTQNMRDSTIALTLPELSLSLTRFYPFRRSKQVGKERWYEKISMSYTGNMSNSITTKEDKLLHSNLIKDWRNGMQHSIPIDATFQVLKYINVSPSFNFRDIMYTNKIKRSWDEDNQRELQDTVYGFYNLYSWNMALSANTTLYGFYKPWKKLFGDKIIAVRHVLKPSVSLSYSPDFTSSRYGYFDTYVKTDADGNVSTVSYSPYSNGLYGYPSNKTQGTVSMTLSNNLEMKIKSDRDSTGEKKISLIDELAGTLSYNLAAKTRPWSDLSTRIRLKLSKSYTFSMAAVFATYAYAFNESGAVVTSDRTEWSYGRFGRFGGMSQNISYTLNNEKVRKLWNTLTGQGYLNRKNQDENTSQEEETDTEESNIDPNLKSSQKGAKKVKAKVDDDGYLAFSIPWSLSLSYGISMYEDRSKEINVRTMRYPYSFSQTFNCSGYVRIADGWNITFSSGYDFTNHKVSMTTASLSRDLHCFEMSASVVLRPYTSFNFTFRARANELTDALKWDKRSSYSSNIEWY</sequence>
<dbReference type="KEGG" id="alq:C7Y71_008905"/>
<organism evidence="3 4">
    <name type="scientific">Pseudoprevotella muciniphila</name>
    <dbReference type="NCBI Taxonomy" id="2133944"/>
    <lineage>
        <taxon>Bacteria</taxon>
        <taxon>Pseudomonadati</taxon>
        <taxon>Bacteroidota</taxon>
        <taxon>Bacteroidia</taxon>
        <taxon>Bacteroidales</taxon>
        <taxon>Prevotellaceae</taxon>
        <taxon>Pseudoprevotella</taxon>
    </lineage>
</organism>
<dbReference type="Proteomes" id="UP000249375">
    <property type="component" value="Chromosome"/>
</dbReference>
<feature type="region of interest" description="Disordered" evidence="1">
    <location>
        <begin position="754"/>
        <end position="783"/>
    </location>
</feature>
<dbReference type="PANTHER" id="PTHR30189">
    <property type="entry name" value="LPS-ASSEMBLY PROTEIN"/>
    <property type="match status" value="1"/>
</dbReference>
<dbReference type="GO" id="GO:1990351">
    <property type="term" value="C:transporter complex"/>
    <property type="evidence" value="ECO:0007669"/>
    <property type="project" value="TreeGrafter"/>
</dbReference>
<dbReference type="EMBL" id="CP033459">
    <property type="protein sequence ID" value="QFQ13777.1"/>
    <property type="molecule type" value="Genomic_DNA"/>
</dbReference>
<dbReference type="Pfam" id="PF19838">
    <property type="entry name" value="LptD_2"/>
    <property type="match status" value="1"/>
</dbReference>
<evidence type="ECO:0000256" key="1">
    <source>
        <dbReference type="SAM" id="MobiDB-lite"/>
    </source>
</evidence>
<keyword evidence="4" id="KW-1185">Reference proteome</keyword>
<evidence type="ECO:0000259" key="2">
    <source>
        <dbReference type="Pfam" id="PF19838"/>
    </source>
</evidence>
<feature type="domain" description="LPS-assembly protein LptD central" evidence="2">
    <location>
        <begin position="221"/>
        <end position="698"/>
    </location>
</feature>
<name>A0A5P8EA28_9BACT</name>
<dbReference type="InterPro" id="IPR050218">
    <property type="entry name" value="LptD"/>
</dbReference>
<accession>A0A5P8EA28</accession>
<dbReference type="GO" id="GO:0009279">
    <property type="term" value="C:cell outer membrane"/>
    <property type="evidence" value="ECO:0007669"/>
    <property type="project" value="TreeGrafter"/>
</dbReference>
<dbReference type="Gene3D" id="2.60.450.10">
    <property type="entry name" value="Lipopolysaccharide (LPS) transport protein A like domain"/>
    <property type="match status" value="1"/>
</dbReference>
<evidence type="ECO:0000313" key="4">
    <source>
        <dbReference type="Proteomes" id="UP000249375"/>
    </source>
</evidence>
<proteinExistence type="predicted"/>
<evidence type="ECO:0000313" key="3">
    <source>
        <dbReference type="EMBL" id="QFQ13777.1"/>
    </source>
</evidence>
<feature type="compositionally biased region" description="Acidic residues" evidence="1">
    <location>
        <begin position="762"/>
        <end position="774"/>
    </location>
</feature>